<dbReference type="GO" id="GO:0016757">
    <property type="term" value="F:glycosyltransferase activity"/>
    <property type="evidence" value="ECO:0007669"/>
    <property type="project" value="UniProtKB-KW"/>
</dbReference>
<dbReference type="RefSeq" id="WP_217963611.1">
    <property type="nucleotide sequence ID" value="NZ_JAHTBN010000002.1"/>
</dbReference>
<dbReference type="Proteomes" id="UP001595848">
    <property type="component" value="Unassembled WGS sequence"/>
</dbReference>
<evidence type="ECO:0000313" key="3">
    <source>
        <dbReference type="EMBL" id="MFC4201045.1"/>
    </source>
</evidence>
<feature type="domain" description="Glycosyltransferase 2-like" evidence="2">
    <location>
        <begin position="713"/>
        <end position="839"/>
    </location>
</feature>
<reference evidence="4" key="1">
    <citation type="journal article" date="2019" name="Int. J. Syst. Evol. Microbiol.">
        <title>The Global Catalogue of Microorganisms (GCM) 10K type strain sequencing project: providing services to taxonomists for standard genome sequencing and annotation.</title>
        <authorList>
            <consortium name="The Broad Institute Genomics Platform"/>
            <consortium name="The Broad Institute Genome Sequencing Center for Infectious Disease"/>
            <person name="Wu L."/>
            <person name="Ma J."/>
        </authorList>
    </citation>
    <scope>NUCLEOTIDE SEQUENCE [LARGE SCALE GENOMIC DNA]</scope>
    <source>
        <strain evidence="4">LMG 24813</strain>
    </source>
</reference>
<dbReference type="PANTHER" id="PTHR43179:SF7">
    <property type="entry name" value="RHAMNOSYLTRANSFERASE WBBL"/>
    <property type="match status" value="1"/>
</dbReference>
<comment type="caution">
    <text evidence="3">The sequence shown here is derived from an EMBL/GenBank/DDBJ whole genome shotgun (WGS) entry which is preliminary data.</text>
</comment>
<dbReference type="CDD" id="cd04184">
    <property type="entry name" value="GT2_RfbC_Mx_like"/>
    <property type="match status" value="1"/>
</dbReference>
<feature type="domain" description="Glycosyltransferase 2-like" evidence="2">
    <location>
        <begin position="455"/>
        <end position="564"/>
    </location>
</feature>
<dbReference type="Pfam" id="PF13578">
    <property type="entry name" value="Methyltransf_24"/>
    <property type="match status" value="1"/>
</dbReference>
<dbReference type="EMBL" id="JBHSBV010000003">
    <property type="protein sequence ID" value="MFC4201045.1"/>
    <property type="molecule type" value="Genomic_DNA"/>
</dbReference>
<sequence>MKSLLQLYQEHHGNTSDKWGIYLSEYDRLFSSYRESPLSLLEIGVQNGGSLEIWGEYFGQAKAIVGCDINPDCGKLKYVDPKISLIVGDANTDESERQILAHAGKFDLIIDDGSHTSGDIVRTFARYFQHLSDGGLFVVEDLHCSYWQEFDGGLYDPYSSISFFKQLVDVVNYEHWGVEKKPDDVLEVFLKHFGCAIERELLSRIHSIEFINSLCVIRRAPAQENLLGHRYIVGEEENVVKIKGVAPLSSKQATLPQINNPWTARAFHPMEEVERQRTQIVEQEGRLRSYAQDLAMLREANSGQEQEIRHLTETVSAQELQANEHRRAIESLSVEIHTLRHSRSWRITAPLRWPMDQARRAKRVLSAVKSGINRVGGVKYAAAKAWGVYRNEGLATLKSKLKANAHQKLNPTPGSFPYDRNDYVEWIRRFDTIDENQRAVIRGVIEKMDSHPLISILVPTFNSDLTYLSAAIQSVKSQLYPYWELCIADDASSDERIAALLKKESQADSRIKIMLRSENGHISAASNSALSLAMGQWVALLDHDDLLTEDALFVVAHVISTNPEAKLIYSDEDKISQNGVRFDPHFKSDWNPALFLSQNMICHLGVYRTDLVRQIGGFRSEFDGAQDYDLALRYIERIVDEQIIHIPKVLYHWRVHEGSTAMSSHAKKYALTAGKMALEDYLRRNEIKGTIDLLDSGMYRVHYALPDSGPLVTIIIPTRNGLSLIKQCIESILKKTVYKNYEVLIIDNNSDDPRTLQYFSEISANSKVRVVRDERDFNYSALNNSAVNLATGEYVCLLNNDIEVISPRWLDEMMGHAIQNKTGVVGARLWYPDDTLQHGGVITGIKGVANHAHKHLPKGMRGYFSRAALIQNLSVVTAACLLVKKAIYLEVGGLNEADLKIAFNDVDFCLRVRDAGYRNVWTPYAELYHHESATRGDDSAPEAQARFRHEATYMLEHWKETLPNDPAYNRNLSLETEDFCLAWPPREHILCELYLEKTSL</sequence>
<name>A0ABV8NVQ1_9BURK</name>
<evidence type="ECO:0000259" key="2">
    <source>
        <dbReference type="Pfam" id="PF00535"/>
    </source>
</evidence>
<gene>
    <name evidence="3" type="ORF">ACFOY1_08770</name>
</gene>
<dbReference type="PANTHER" id="PTHR43179">
    <property type="entry name" value="RHAMNOSYLTRANSFERASE WBBL"/>
    <property type="match status" value="1"/>
</dbReference>
<dbReference type="Pfam" id="PF00535">
    <property type="entry name" value="Glycos_transf_2"/>
    <property type="match status" value="2"/>
</dbReference>
<dbReference type="EC" id="2.4.-.-" evidence="3"/>
<keyword evidence="3" id="KW-0808">Transferase</keyword>
<feature type="coiled-coil region" evidence="1">
    <location>
        <begin position="287"/>
        <end position="335"/>
    </location>
</feature>
<keyword evidence="1" id="KW-0175">Coiled coil</keyword>
<accession>A0ABV8NVQ1</accession>
<evidence type="ECO:0000313" key="4">
    <source>
        <dbReference type="Proteomes" id="UP001595848"/>
    </source>
</evidence>
<proteinExistence type="predicted"/>
<dbReference type="InterPro" id="IPR001173">
    <property type="entry name" value="Glyco_trans_2-like"/>
</dbReference>
<keyword evidence="4" id="KW-1185">Reference proteome</keyword>
<organism evidence="3 4">
    <name type="scientific">Candidimonas humi</name>
    <dbReference type="NCBI Taxonomy" id="683355"/>
    <lineage>
        <taxon>Bacteria</taxon>
        <taxon>Pseudomonadati</taxon>
        <taxon>Pseudomonadota</taxon>
        <taxon>Betaproteobacteria</taxon>
        <taxon>Burkholderiales</taxon>
        <taxon>Alcaligenaceae</taxon>
        <taxon>Candidimonas</taxon>
    </lineage>
</organism>
<evidence type="ECO:0000256" key="1">
    <source>
        <dbReference type="SAM" id="Coils"/>
    </source>
</evidence>
<keyword evidence="3" id="KW-0328">Glycosyltransferase</keyword>
<protein>
    <submittedName>
        <fullName evidence="3">Glycosyltransferase</fullName>
        <ecNumber evidence="3">2.4.-.-</ecNumber>
    </submittedName>
</protein>
<dbReference type="CDD" id="cd04186">
    <property type="entry name" value="GT_2_like_c"/>
    <property type="match status" value="1"/>
</dbReference>